<gene>
    <name evidence="4" type="ORF">dsmv_1025</name>
</gene>
<dbReference type="GO" id="GO:0005524">
    <property type="term" value="F:ATP binding"/>
    <property type="evidence" value="ECO:0007669"/>
    <property type="project" value="InterPro"/>
</dbReference>
<feature type="compositionally biased region" description="Basic and acidic residues" evidence="1">
    <location>
        <begin position="525"/>
        <end position="544"/>
    </location>
</feature>
<evidence type="ECO:0000256" key="2">
    <source>
        <dbReference type="SAM" id="Phobius"/>
    </source>
</evidence>
<dbReference type="PANTHER" id="PTHR24348:SF71">
    <property type="entry name" value="PROTEIN KINASE DOMAIN-CONTAINING PROTEIN"/>
    <property type="match status" value="1"/>
</dbReference>
<evidence type="ECO:0000259" key="3">
    <source>
        <dbReference type="PROSITE" id="PS50011"/>
    </source>
</evidence>
<feature type="compositionally biased region" description="Polar residues" evidence="1">
    <location>
        <begin position="507"/>
        <end position="524"/>
    </location>
</feature>
<dbReference type="CDD" id="cd14014">
    <property type="entry name" value="STKc_PknB_like"/>
    <property type="match status" value="1"/>
</dbReference>
<dbReference type="InterPro" id="IPR045269">
    <property type="entry name" value="Atg1-like"/>
</dbReference>
<dbReference type="AlphaFoldDB" id="S7VE24"/>
<dbReference type="InterPro" id="IPR000719">
    <property type="entry name" value="Prot_kinase_dom"/>
</dbReference>
<dbReference type="GO" id="GO:0004674">
    <property type="term" value="F:protein serine/threonine kinase activity"/>
    <property type="evidence" value="ECO:0007669"/>
    <property type="project" value="UniProtKB-KW"/>
</dbReference>
<reference evidence="4 5" key="1">
    <citation type="journal article" date="2013" name="Genome Announc.">
        <title>Draft genome sequences for three mercury-methylating, sulfate-reducing bacteria.</title>
        <authorList>
            <person name="Brown S.D."/>
            <person name="Hurt R.A.Jr."/>
            <person name="Gilmour C.C."/>
            <person name="Elias D.A."/>
        </authorList>
    </citation>
    <scope>NUCLEOTIDE SEQUENCE [LARGE SCALE GENOMIC DNA]</scope>
    <source>
        <strain evidence="4 5">DSM 2059</strain>
    </source>
</reference>
<dbReference type="Gene3D" id="3.30.200.20">
    <property type="entry name" value="Phosphorylase Kinase, domain 1"/>
    <property type="match status" value="1"/>
</dbReference>
<keyword evidence="2" id="KW-0472">Membrane</keyword>
<feature type="domain" description="Protein kinase" evidence="3">
    <location>
        <begin position="9"/>
        <end position="266"/>
    </location>
</feature>
<keyword evidence="4" id="KW-0808">Transferase</keyword>
<dbReference type="STRING" id="897.B2D07_12025"/>
<dbReference type="InterPro" id="IPR011009">
    <property type="entry name" value="Kinase-like_dom_sf"/>
</dbReference>
<dbReference type="GO" id="GO:0005737">
    <property type="term" value="C:cytoplasm"/>
    <property type="evidence" value="ECO:0007669"/>
    <property type="project" value="TreeGrafter"/>
</dbReference>
<keyword evidence="2" id="KW-1133">Transmembrane helix</keyword>
<dbReference type="eggNOG" id="COG0515">
    <property type="taxonomic scope" value="Bacteria"/>
</dbReference>
<keyword evidence="4" id="KW-0723">Serine/threonine-protein kinase</keyword>
<comment type="caution">
    <text evidence="4">The sequence shown here is derived from an EMBL/GenBank/DDBJ whole genome shotgun (WGS) entry which is preliminary data.</text>
</comment>
<evidence type="ECO:0000313" key="4">
    <source>
        <dbReference type="EMBL" id="EPR44989.1"/>
    </source>
</evidence>
<dbReference type="PATRIC" id="fig|1121405.3.peg.188"/>
<keyword evidence="4" id="KW-0418">Kinase</keyword>
<dbReference type="Pfam" id="PF00069">
    <property type="entry name" value="Pkinase"/>
    <property type="match status" value="1"/>
</dbReference>
<feature type="compositionally biased region" description="Basic and acidic residues" evidence="1">
    <location>
        <begin position="462"/>
        <end position="503"/>
    </location>
</feature>
<feature type="transmembrane region" description="Helical" evidence="2">
    <location>
        <begin position="324"/>
        <end position="343"/>
    </location>
</feature>
<dbReference type="EMBL" id="ATHJ01000011">
    <property type="protein sequence ID" value="EPR44989.1"/>
    <property type="molecule type" value="Genomic_DNA"/>
</dbReference>
<dbReference type="Gene3D" id="1.10.510.10">
    <property type="entry name" value="Transferase(Phosphotransferase) domain 1"/>
    <property type="match status" value="1"/>
</dbReference>
<feature type="region of interest" description="Disordered" evidence="1">
    <location>
        <begin position="352"/>
        <end position="558"/>
    </location>
</feature>
<dbReference type="PANTHER" id="PTHR24348">
    <property type="entry name" value="SERINE/THREONINE-PROTEIN KINASE UNC-51-RELATED"/>
    <property type="match status" value="1"/>
</dbReference>
<protein>
    <submittedName>
        <fullName evidence="4">Serine/threonine protein kinase</fullName>
    </submittedName>
</protein>
<evidence type="ECO:0000256" key="1">
    <source>
        <dbReference type="SAM" id="MobiDB-lite"/>
    </source>
</evidence>
<evidence type="ECO:0000313" key="5">
    <source>
        <dbReference type="Proteomes" id="UP000014977"/>
    </source>
</evidence>
<name>S7VE24_DESML</name>
<sequence>MIGQQIGPYNILSLLGQGDIGMVYQAVHSKTEQLVAIKVLSRELCANLAMRDRILHQANRQAGLFHPNVVNVLKYLKDNQGIYLVTEYIQGESLEKRLNQTGSLNLSESLRITLKILNAMAFMNKRGIYHRHLKPADILIIGDGNIKVKNFGITKVFGEKGISLMGMRLESLWYMSPEQLRGETVDAASDIYSLGITLYQMLTGQVPFHGKSRFEVIKAHMEEVPHDPGAITPTLPRGLCRLIMKTLSKNPGDRFQSAEELSIALLEFSDDGESGVDMLSGKPFSNQDDPLSERKSIDGENDVVSIEQRREARLFLGRFERKSFYLLMGTGIVLIGILLRLLFFGDSRKQDSRGYSTPEISSPADRIHTADPLPVTMDDETELPDASPLQKAAPESPPAEKNRDHTATSSLPRESFVPEETEGRSPSPASPILNSEPDAPSETTPMKSIESETSKRPGNTHHTADGPLEKKSPASEALKRPDNTHHTTDEPLEKKSPANEALKRPGNTHQTTDGPLEETSSASEVDSKARTGQAENRRPGKETAEPPEGVNDGWHIIK</sequence>
<proteinExistence type="predicted"/>
<dbReference type="Proteomes" id="UP000014977">
    <property type="component" value="Unassembled WGS sequence"/>
</dbReference>
<organism evidence="4 5">
    <name type="scientific">Desulfococcus multivorans DSM 2059</name>
    <dbReference type="NCBI Taxonomy" id="1121405"/>
    <lineage>
        <taxon>Bacteria</taxon>
        <taxon>Pseudomonadati</taxon>
        <taxon>Thermodesulfobacteriota</taxon>
        <taxon>Desulfobacteria</taxon>
        <taxon>Desulfobacterales</taxon>
        <taxon>Desulfococcaceae</taxon>
        <taxon>Desulfococcus</taxon>
    </lineage>
</organism>
<accession>S7VE24</accession>
<dbReference type="PROSITE" id="PS50011">
    <property type="entry name" value="PROTEIN_KINASE_DOM"/>
    <property type="match status" value="1"/>
</dbReference>
<keyword evidence="2" id="KW-0812">Transmembrane</keyword>
<keyword evidence="5" id="KW-1185">Reference proteome</keyword>
<dbReference type="SUPFAM" id="SSF56112">
    <property type="entry name" value="Protein kinase-like (PK-like)"/>
    <property type="match status" value="1"/>
</dbReference>
<dbReference type="RefSeq" id="WP_020875216.1">
    <property type="nucleotide sequence ID" value="NZ_ATHJ01000011.1"/>
</dbReference>